<dbReference type="EMBL" id="SSNT01000010">
    <property type="protein sequence ID" value="THF78975.1"/>
    <property type="molecule type" value="Genomic_DNA"/>
</dbReference>
<dbReference type="FunFam" id="1.10.490.10:FF:000004">
    <property type="entry name" value="Group 2 hemoglobin yjbI"/>
    <property type="match status" value="1"/>
</dbReference>
<keyword evidence="3 7" id="KW-0349">Heme</keyword>
<evidence type="ECO:0000256" key="4">
    <source>
        <dbReference type="ARBA" id="ARBA00022723"/>
    </source>
</evidence>
<evidence type="ECO:0000256" key="1">
    <source>
        <dbReference type="ARBA" id="ARBA00001971"/>
    </source>
</evidence>
<dbReference type="Pfam" id="PF01152">
    <property type="entry name" value="Bac_globin"/>
    <property type="match status" value="1"/>
</dbReference>
<evidence type="ECO:0000256" key="7">
    <source>
        <dbReference type="PIRSR" id="PIRSR601486-1"/>
    </source>
</evidence>
<dbReference type="PANTHER" id="PTHR47366">
    <property type="entry name" value="TWO-ON-TWO HEMOGLOBIN-3"/>
    <property type="match status" value="1"/>
</dbReference>
<sequence>MTNQNLTPYEAIGEETLSHLVDSFYGKVQKHPLLAPIFPDDFTETARKQKQFLTQYLGGPQLYTEEHGHPMLRARHLPFPITPSRANAWISCMKEAMNEVGLQAELKEFLLHRLQLTAHHMVNTAEVDDTSKGRKEVSDYGNQS</sequence>
<dbReference type="GO" id="GO:0046872">
    <property type="term" value="F:metal ion binding"/>
    <property type="evidence" value="ECO:0007669"/>
    <property type="project" value="UniProtKB-KW"/>
</dbReference>
<comment type="caution">
    <text evidence="8">The sequence shown here is derived from an EMBL/GenBank/DDBJ whole genome shotgun (WGS) entry which is preliminary data.</text>
</comment>
<keyword evidence="9" id="KW-1185">Reference proteome</keyword>
<evidence type="ECO:0000256" key="3">
    <source>
        <dbReference type="ARBA" id="ARBA00022617"/>
    </source>
</evidence>
<evidence type="ECO:0000313" key="9">
    <source>
        <dbReference type="Proteomes" id="UP000310334"/>
    </source>
</evidence>
<name>A0A4S4BWY5_9BACI</name>
<dbReference type="InterPro" id="IPR001486">
    <property type="entry name" value="Hemoglobin_trunc"/>
</dbReference>
<comment type="similarity">
    <text evidence="6">Belongs to the truncated hemoglobin family. Group II subfamily.</text>
</comment>
<dbReference type="Proteomes" id="UP000310334">
    <property type="component" value="Unassembled WGS sequence"/>
</dbReference>
<evidence type="ECO:0000256" key="5">
    <source>
        <dbReference type="ARBA" id="ARBA00023004"/>
    </source>
</evidence>
<dbReference type="InterPro" id="IPR019795">
    <property type="entry name" value="Globin_bac-like_CS"/>
</dbReference>
<dbReference type="GO" id="GO:0019825">
    <property type="term" value="F:oxygen binding"/>
    <property type="evidence" value="ECO:0007669"/>
    <property type="project" value="InterPro"/>
</dbReference>
<organism evidence="8 9">
    <name type="scientific">Metabacillus sediminilitoris</name>
    <dbReference type="NCBI Taxonomy" id="2567941"/>
    <lineage>
        <taxon>Bacteria</taxon>
        <taxon>Bacillati</taxon>
        <taxon>Bacillota</taxon>
        <taxon>Bacilli</taxon>
        <taxon>Bacillales</taxon>
        <taxon>Bacillaceae</taxon>
        <taxon>Metabacillus</taxon>
    </lineage>
</organism>
<dbReference type="Gene3D" id="1.10.490.10">
    <property type="entry name" value="Globins"/>
    <property type="match status" value="1"/>
</dbReference>
<proteinExistence type="inferred from homology"/>
<evidence type="ECO:0000313" key="8">
    <source>
        <dbReference type="EMBL" id="THF78975.1"/>
    </source>
</evidence>
<dbReference type="InterPro" id="IPR044203">
    <property type="entry name" value="GlbO/GLB3-like"/>
</dbReference>
<keyword evidence="5" id="KW-0408">Iron</keyword>
<dbReference type="CDD" id="cd14772">
    <property type="entry name" value="TrHb2_Bs-trHb-like_O"/>
    <property type="match status" value="1"/>
</dbReference>
<dbReference type="PROSITE" id="PS01213">
    <property type="entry name" value="GLOBIN_FAM_2"/>
    <property type="match status" value="1"/>
</dbReference>
<keyword evidence="2" id="KW-0813">Transport</keyword>
<dbReference type="GO" id="GO:0020037">
    <property type="term" value="F:heme binding"/>
    <property type="evidence" value="ECO:0007669"/>
    <property type="project" value="InterPro"/>
</dbReference>
<evidence type="ECO:0000256" key="6">
    <source>
        <dbReference type="ARBA" id="ARBA00034496"/>
    </source>
</evidence>
<evidence type="ECO:0000256" key="2">
    <source>
        <dbReference type="ARBA" id="ARBA00022448"/>
    </source>
</evidence>
<keyword evidence="4" id="KW-0479">Metal-binding</keyword>
<dbReference type="InterPro" id="IPR012292">
    <property type="entry name" value="Globin/Proto"/>
</dbReference>
<dbReference type="SUPFAM" id="SSF46458">
    <property type="entry name" value="Globin-like"/>
    <property type="match status" value="1"/>
</dbReference>
<dbReference type="GO" id="GO:0005344">
    <property type="term" value="F:oxygen carrier activity"/>
    <property type="evidence" value="ECO:0007669"/>
    <property type="project" value="InterPro"/>
</dbReference>
<comment type="cofactor">
    <cofactor evidence="1">
        <name>heme</name>
        <dbReference type="ChEBI" id="CHEBI:30413"/>
    </cofactor>
</comment>
<dbReference type="RefSeq" id="WP_136355169.1">
    <property type="nucleotide sequence ID" value="NZ_CP046266.1"/>
</dbReference>
<protein>
    <submittedName>
        <fullName evidence="8">Thiol management oxidoreductase</fullName>
    </submittedName>
</protein>
<dbReference type="InterPro" id="IPR009050">
    <property type="entry name" value="Globin-like_sf"/>
</dbReference>
<gene>
    <name evidence="8" type="ORF">E6W99_14760</name>
</gene>
<reference evidence="8 9" key="1">
    <citation type="submission" date="2019-04" db="EMBL/GenBank/DDBJ databases">
        <title>Bacillus sediminilitoris sp. nov., isolated from a tidal flat sediment on the East China Sea.</title>
        <authorList>
            <person name="Wei Y."/>
            <person name="Mao H."/>
            <person name="Fang J."/>
        </authorList>
    </citation>
    <scope>NUCLEOTIDE SEQUENCE [LARGE SCALE GENOMIC DNA]</scope>
    <source>
        <strain evidence="8 9">DSL-17</strain>
    </source>
</reference>
<dbReference type="OrthoDB" id="9790913at2"/>
<accession>A0A4S4BWY5</accession>
<dbReference type="PANTHER" id="PTHR47366:SF1">
    <property type="entry name" value="TWO-ON-TWO HEMOGLOBIN-3"/>
    <property type="match status" value="1"/>
</dbReference>
<feature type="binding site" description="distal binding residue" evidence="7">
    <location>
        <position position="119"/>
    </location>
    <ligand>
        <name>heme</name>
        <dbReference type="ChEBI" id="CHEBI:30413"/>
    </ligand>
    <ligandPart>
        <name>Fe</name>
        <dbReference type="ChEBI" id="CHEBI:18248"/>
    </ligandPart>
</feature>
<dbReference type="AlphaFoldDB" id="A0A4S4BWY5"/>